<feature type="domain" description="GAF" evidence="1">
    <location>
        <begin position="19"/>
        <end position="157"/>
    </location>
</feature>
<sequence length="169" mass="18369">MHGQLAREFAETAARLRDRDPGELLDAIVEFAAPTVGCRHAGLMLCGRGRTLRCGRATDAEAARADHLQVAVRQGPCWSSLARPDGPAEILVDDTARESRWPAWNRPMTELGLRNVLSSRLDTVGGTIGFLTWYDEAPHGFDPDSITVAHVLALHAAEPLARALEHTVS</sequence>
<dbReference type="InterPro" id="IPR003018">
    <property type="entry name" value="GAF"/>
</dbReference>
<name>A0ABS4UK80_9ACTN</name>
<reference evidence="2 3" key="1">
    <citation type="submission" date="2021-03" db="EMBL/GenBank/DDBJ databases">
        <title>Sequencing the genomes of 1000 actinobacteria strains.</title>
        <authorList>
            <person name="Klenk H.-P."/>
        </authorList>
    </citation>
    <scope>NUCLEOTIDE SEQUENCE [LARGE SCALE GENOMIC DNA]</scope>
    <source>
        <strain evidence="2 3">DSM 18824</strain>
    </source>
</reference>
<dbReference type="Gene3D" id="3.30.450.40">
    <property type="match status" value="1"/>
</dbReference>
<dbReference type="RefSeq" id="WP_209694871.1">
    <property type="nucleotide sequence ID" value="NZ_BAAAVU010000009.1"/>
</dbReference>
<dbReference type="SUPFAM" id="SSF55781">
    <property type="entry name" value="GAF domain-like"/>
    <property type="match status" value="1"/>
</dbReference>
<keyword evidence="3" id="KW-1185">Reference proteome</keyword>
<protein>
    <submittedName>
        <fullName evidence="2">GAF domain-containing protein</fullName>
    </submittedName>
</protein>
<evidence type="ECO:0000259" key="1">
    <source>
        <dbReference type="Pfam" id="PF13185"/>
    </source>
</evidence>
<gene>
    <name evidence="2" type="ORF">JOF29_003141</name>
</gene>
<comment type="caution">
    <text evidence="2">The sequence shown here is derived from an EMBL/GenBank/DDBJ whole genome shotgun (WGS) entry which is preliminary data.</text>
</comment>
<dbReference type="EMBL" id="JAGINT010000001">
    <property type="protein sequence ID" value="MBP2352058.1"/>
    <property type="molecule type" value="Genomic_DNA"/>
</dbReference>
<evidence type="ECO:0000313" key="3">
    <source>
        <dbReference type="Proteomes" id="UP000755585"/>
    </source>
</evidence>
<dbReference type="Pfam" id="PF13185">
    <property type="entry name" value="GAF_2"/>
    <property type="match status" value="1"/>
</dbReference>
<dbReference type="Proteomes" id="UP000755585">
    <property type="component" value="Unassembled WGS sequence"/>
</dbReference>
<organism evidence="2 3">
    <name type="scientific">Kribbella aluminosa</name>
    <dbReference type="NCBI Taxonomy" id="416017"/>
    <lineage>
        <taxon>Bacteria</taxon>
        <taxon>Bacillati</taxon>
        <taxon>Actinomycetota</taxon>
        <taxon>Actinomycetes</taxon>
        <taxon>Propionibacteriales</taxon>
        <taxon>Kribbellaceae</taxon>
        <taxon>Kribbella</taxon>
    </lineage>
</organism>
<evidence type="ECO:0000313" key="2">
    <source>
        <dbReference type="EMBL" id="MBP2352058.1"/>
    </source>
</evidence>
<proteinExistence type="predicted"/>
<accession>A0ABS4UK80</accession>
<dbReference type="InterPro" id="IPR029016">
    <property type="entry name" value="GAF-like_dom_sf"/>
</dbReference>